<gene>
    <name evidence="15" type="ORF">D5400_19130</name>
</gene>
<comment type="similarity">
    <text evidence="12">Belongs to the cytochrome b561 family.</text>
</comment>
<comment type="cofactor">
    <cofactor evidence="1">
        <name>heme b</name>
        <dbReference type="ChEBI" id="CHEBI:60344"/>
    </cofactor>
</comment>
<evidence type="ECO:0000256" key="13">
    <source>
        <dbReference type="SAM" id="Phobius"/>
    </source>
</evidence>
<keyword evidence="4" id="KW-1003">Cell membrane</keyword>
<comment type="subcellular location">
    <subcellularLocation>
        <location evidence="2">Cell membrane</location>
        <topology evidence="2">Multi-pass membrane protein</topology>
    </subcellularLocation>
</comment>
<evidence type="ECO:0000256" key="2">
    <source>
        <dbReference type="ARBA" id="ARBA00004651"/>
    </source>
</evidence>
<dbReference type="PANTHER" id="PTHR30529:SF1">
    <property type="entry name" value="CYTOCHROME B561 HOMOLOG 2"/>
    <property type="match status" value="1"/>
</dbReference>
<dbReference type="GO" id="GO:0046872">
    <property type="term" value="F:metal ion binding"/>
    <property type="evidence" value="ECO:0007669"/>
    <property type="project" value="UniProtKB-KW"/>
</dbReference>
<dbReference type="InterPro" id="IPR011577">
    <property type="entry name" value="Cyt_b561_bac/Ni-Hgenase"/>
</dbReference>
<dbReference type="Pfam" id="PF01292">
    <property type="entry name" value="Ni_hydr_CYTB"/>
    <property type="match status" value="1"/>
</dbReference>
<evidence type="ECO:0000256" key="10">
    <source>
        <dbReference type="ARBA" id="ARBA00023004"/>
    </source>
</evidence>
<organism evidence="15 16">
    <name type="scientific">Georhizobium profundi</name>
    <dbReference type="NCBI Taxonomy" id="2341112"/>
    <lineage>
        <taxon>Bacteria</taxon>
        <taxon>Pseudomonadati</taxon>
        <taxon>Pseudomonadota</taxon>
        <taxon>Alphaproteobacteria</taxon>
        <taxon>Hyphomicrobiales</taxon>
        <taxon>Rhizobiaceae</taxon>
        <taxon>Georhizobium</taxon>
    </lineage>
</organism>
<keyword evidence="10" id="KW-0408">Iron</keyword>
<feature type="transmembrane region" description="Helical" evidence="13">
    <location>
        <begin position="149"/>
        <end position="170"/>
    </location>
</feature>
<proteinExistence type="inferred from homology"/>
<dbReference type="PANTHER" id="PTHR30529">
    <property type="entry name" value="CYTOCHROME B561"/>
    <property type="match status" value="1"/>
</dbReference>
<feature type="transmembrane region" description="Helical" evidence="13">
    <location>
        <begin position="96"/>
        <end position="129"/>
    </location>
</feature>
<keyword evidence="7" id="KW-0479">Metal-binding</keyword>
<reference evidence="15 16" key="1">
    <citation type="submission" date="2018-09" db="EMBL/GenBank/DDBJ databases">
        <title>Marinorhizobium profundi gen. nov., sp. nov., isolated from a deep-sea sediment sample from the New Britain Trench and proposal of Marinorhizobiaceae fam. nov. in the order Rhizobiales of the class Alphaproteobacteria.</title>
        <authorList>
            <person name="Cao J."/>
        </authorList>
    </citation>
    <scope>NUCLEOTIDE SEQUENCE [LARGE SCALE GENOMIC DNA]</scope>
    <source>
        <strain evidence="15 16">WS11</strain>
    </source>
</reference>
<dbReference type="KEGG" id="abaw:D5400_19130"/>
<evidence type="ECO:0000259" key="14">
    <source>
        <dbReference type="Pfam" id="PF01292"/>
    </source>
</evidence>
<keyword evidence="16" id="KW-1185">Reference proteome</keyword>
<accession>A0A3S9B841</accession>
<dbReference type="Gene3D" id="1.20.950.20">
    <property type="entry name" value="Transmembrane di-heme cytochromes, Chain C"/>
    <property type="match status" value="1"/>
</dbReference>
<feature type="domain" description="Cytochrome b561 bacterial/Ni-hydrogenase" evidence="14">
    <location>
        <begin position="10"/>
        <end position="182"/>
    </location>
</feature>
<evidence type="ECO:0000256" key="6">
    <source>
        <dbReference type="ARBA" id="ARBA00022692"/>
    </source>
</evidence>
<evidence type="ECO:0000256" key="4">
    <source>
        <dbReference type="ARBA" id="ARBA00022475"/>
    </source>
</evidence>
<dbReference type="GO" id="GO:0022904">
    <property type="term" value="P:respiratory electron transport chain"/>
    <property type="evidence" value="ECO:0007669"/>
    <property type="project" value="InterPro"/>
</dbReference>
<keyword evidence="3" id="KW-0813">Transport</keyword>
<keyword evidence="5" id="KW-0349">Heme</keyword>
<feature type="transmembrane region" description="Helical" evidence="13">
    <location>
        <begin position="12"/>
        <end position="35"/>
    </location>
</feature>
<dbReference type="EMBL" id="CP032509">
    <property type="protein sequence ID" value="AZN73123.1"/>
    <property type="molecule type" value="Genomic_DNA"/>
</dbReference>
<dbReference type="RefSeq" id="WP_126011714.1">
    <property type="nucleotide sequence ID" value="NZ_CP032509.1"/>
</dbReference>
<keyword evidence="8" id="KW-0249">Electron transport</keyword>
<dbReference type="AlphaFoldDB" id="A0A3S9B841"/>
<evidence type="ECO:0000313" key="15">
    <source>
        <dbReference type="EMBL" id="AZN73123.1"/>
    </source>
</evidence>
<evidence type="ECO:0000256" key="9">
    <source>
        <dbReference type="ARBA" id="ARBA00022989"/>
    </source>
</evidence>
<keyword evidence="6 13" id="KW-0812">Transmembrane</keyword>
<dbReference type="Proteomes" id="UP000268192">
    <property type="component" value="Chromosome"/>
</dbReference>
<feature type="transmembrane region" description="Helical" evidence="13">
    <location>
        <begin position="55"/>
        <end position="75"/>
    </location>
</feature>
<dbReference type="OrthoDB" id="1247465at2"/>
<dbReference type="GO" id="GO:0020037">
    <property type="term" value="F:heme binding"/>
    <property type="evidence" value="ECO:0007669"/>
    <property type="project" value="TreeGrafter"/>
</dbReference>
<keyword evidence="11 13" id="KW-0472">Membrane</keyword>
<protein>
    <submittedName>
        <fullName evidence="15">Cytochrome b</fullName>
    </submittedName>
</protein>
<keyword evidence="9 13" id="KW-1133">Transmembrane helix</keyword>
<evidence type="ECO:0000256" key="1">
    <source>
        <dbReference type="ARBA" id="ARBA00001970"/>
    </source>
</evidence>
<evidence type="ECO:0000256" key="5">
    <source>
        <dbReference type="ARBA" id="ARBA00022617"/>
    </source>
</evidence>
<evidence type="ECO:0000256" key="8">
    <source>
        <dbReference type="ARBA" id="ARBA00022982"/>
    </source>
</evidence>
<evidence type="ECO:0000313" key="16">
    <source>
        <dbReference type="Proteomes" id="UP000268192"/>
    </source>
</evidence>
<name>A0A3S9B841_9HYPH</name>
<dbReference type="SUPFAM" id="SSF81342">
    <property type="entry name" value="Transmembrane di-heme cytochromes"/>
    <property type="match status" value="1"/>
</dbReference>
<sequence>MRLRNDRAGYGSVSIGLHWLIALVFLAQILLGVVMTRILPETAVATFWAYQWHKSFGLLLLLLSALRLVWVLVETRPVNLNVRGSVLAAHVVHRSLLFAPILIAFAGWIIVSVSPLAVPTFAFNLFVVPHLPLVPGDDAERRAIAVHRWLAYGTAIVVAIHIAAALMHHFRWRDGTMARMLPRCRQSAGNDR</sequence>
<dbReference type="GO" id="GO:0005886">
    <property type="term" value="C:plasma membrane"/>
    <property type="evidence" value="ECO:0007669"/>
    <property type="project" value="UniProtKB-SubCell"/>
</dbReference>
<evidence type="ECO:0000256" key="3">
    <source>
        <dbReference type="ARBA" id="ARBA00022448"/>
    </source>
</evidence>
<evidence type="ECO:0000256" key="12">
    <source>
        <dbReference type="ARBA" id="ARBA00037975"/>
    </source>
</evidence>
<evidence type="ECO:0000256" key="7">
    <source>
        <dbReference type="ARBA" id="ARBA00022723"/>
    </source>
</evidence>
<dbReference type="InterPro" id="IPR016174">
    <property type="entry name" value="Di-haem_cyt_TM"/>
</dbReference>
<evidence type="ECO:0000256" key="11">
    <source>
        <dbReference type="ARBA" id="ARBA00023136"/>
    </source>
</evidence>
<dbReference type="InterPro" id="IPR052168">
    <property type="entry name" value="Cytochrome_b561_oxidase"/>
</dbReference>
<dbReference type="GO" id="GO:0009055">
    <property type="term" value="F:electron transfer activity"/>
    <property type="evidence" value="ECO:0007669"/>
    <property type="project" value="InterPro"/>
</dbReference>